<dbReference type="PANTHER" id="PTHR34040">
    <property type="entry name" value="FLAGELLAR BIOSYNTHETIC PROTEIN FLIQ"/>
    <property type="match status" value="1"/>
</dbReference>
<dbReference type="HOGENOM" id="CLU_164516_2_1_5"/>
<dbReference type="Pfam" id="PF01313">
    <property type="entry name" value="Bac_export_3"/>
    <property type="match status" value="1"/>
</dbReference>
<dbReference type="AlphaFoldDB" id="W0ACP3"/>
<evidence type="ECO:0000313" key="8">
    <source>
        <dbReference type="EMBL" id="AHE55664.1"/>
    </source>
</evidence>
<dbReference type="EMBL" id="CP006644">
    <property type="protein sequence ID" value="AHE55664.1"/>
    <property type="molecule type" value="Genomic_DNA"/>
</dbReference>
<reference evidence="8 9" key="1">
    <citation type="submission" date="2013-07" db="EMBL/GenBank/DDBJ databases">
        <title>Completed genome of Sphingomonas sanxanigenens NX02.</title>
        <authorList>
            <person name="Ma T."/>
            <person name="Huang H."/>
            <person name="Wu M."/>
            <person name="Li X."/>
            <person name="Li G."/>
        </authorList>
    </citation>
    <scope>NUCLEOTIDE SEQUENCE [LARGE SCALE GENOMIC DNA]</scope>
    <source>
        <strain evidence="8 9">NX02</strain>
    </source>
</reference>
<evidence type="ECO:0000256" key="3">
    <source>
        <dbReference type="ARBA" id="ARBA00022475"/>
    </source>
</evidence>
<keyword evidence="3" id="KW-1003">Cell membrane</keyword>
<dbReference type="eggNOG" id="COG1987">
    <property type="taxonomic scope" value="Bacteria"/>
</dbReference>
<evidence type="ECO:0000256" key="5">
    <source>
        <dbReference type="ARBA" id="ARBA00022989"/>
    </source>
</evidence>
<dbReference type="Proteomes" id="UP000018851">
    <property type="component" value="Chromosome"/>
</dbReference>
<gene>
    <name evidence="8" type="ORF">NX02_20025</name>
</gene>
<dbReference type="GO" id="GO:0005886">
    <property type="term" value="C:plasma membrane"/>
    <property type="evidence" value="ECO:0007669"/>
    <property type="project" value="UniProtKB-SubCell"/>
</dbReference>
<feature type="transmembrane region" description="Helical" evidence="7">
    <location>
        <begin position="20"/>
        <end position="50"/>
    </location>
</feature>
<evidence type="ECO:0000256" key="7">
    <source>
        <dbReference type="SAM" id="Phobius"/>
    </source>
</evidence>
<dbReference type="PIRSF" id="PIRSF004669">
    <property type="entry name" value="FliQ"/>
    <property type="match status" value="1"/>
</dbReference>
<comment type="similarity">
    <text evidence="2">Belongs to the FliQ/MopD/SpaQ family.</text>
</comment>
<dbReference type="PRINTS" id="PR00952">
    <property type="entry name" value="TYPE3IMQPROT"/>
</dbReference>
<evidence type="ECO:0000256" key="2">
    <source>
        <dbReference type="ARBA" id="ARBA00006156"/>
    </source>
</evidence>
<dbReference type="KEGG" id="ssan:NX02_20025"/>
<proteinExistence type="inferred from homology"/>
<sequence length="100" mass="10620">MAGLSWGTLKRMNADQALDLMNALLWTSLIVAGPILAAALIIGLAISVLQVATQLQEMTLSYVPKLAASAAVLILLGPWMLEHVRQFAISVLLKIPEVAG</sequence>
<protein>
    <recommendedName>
        <fullName evidence="10">Flagellar biosynthetic protein FliQ</fullName>
    </recommendedName>
</protein>
<keyword evidence="9" id="KW-1185">Reference proteome</keyword>
<evidence type="ECO:0000256" key="1">
    <source>
        <dbReference type="ARBA" id="ARBA00004651"/>
    </source>
</evidence>
<accession>W0ACP3</accession>
<dbReference type="PATRIC" id="fig|1123269.5.peg.3915"/>
<dbReference type="PANTHER" id="PTHR34040:SF8">
    <property type="entry name" value="FLAGELLAR BIOSYNTHETIC PROTEIN FLIQ"/>
    <property type="match status" value="1"/>
</dbReference>
<name>W0ACP3_9SPHN</name>
<evidence type="ECO:0000313" key="9">
    <source>
        <dbReference type="Proteomes" id="UP000018851"/>
    </source>
</evidence>
<evidence type="ECO:0008006" key="10">
    <source>
        <dbReference type="Google" id="ProtNLM"/>
    </source>
</evidence>
<dbReference type="InterPro" id="IPR002191">
    <property type="entry name" value="Bac_export_3"/>
</dbReference>
<evidence type="ECO:0000256" key="6">
    <source>
        <dbReference type="ARBA" id="ARBA00023136"/>
    </source>
</evidence>
<evidence type="ECO:0000256" key="4">
    <source>
        <dbReference type="ARBA" id="ARBA00022692"/>
    </source>
</evidence>
<dbReference type="GO" id="GO:0009306">
    <property type="term" value="P:protein secretion"/>
    <property type="evidence" value="ECO:0007669"/>
    <property type="project" value="InterPro"/>
</dbReference>
<comment type="subcellular location">
    <subcellularLocation>
        <location evidence="1">Cell membrane</location>
        <topology evidence="1">Multi-pass membrane protein</topology>
    </subcellularLocation>
</comment>
<feature type="transmembrane region" description="Helical" evidence="7">
    <location>
        <begin position="62"/>
        <end position="81"/>
    </location>
</feature>
<keyword evidence="6 7" id="KW-0472">Membrane</keyword>
<keyword evidence="4 7" id="KW-0812">Transmembrane</keyword>
<keyword evidence="5 7" id="KW-1133">Transmembrane helix</keyword>
<organism evidence="8 9">
    <name type="scientific">Sphingomonas sanxanigenens DSM 19645 = NX02</name>
    <dbReference type="NCBI Taxonomy" id="1123269"/>
    <lineage>
        <taxon>Bacteria</taxon>
        <taxon>Pseudomonadati</taxon>
        <taxon>Pseudomonadota</taxon>
        <taxon>Alphaproteobacteria</taxon>
        <taxon>Sphingomonadales</taxon>
        <taxon>Sphingomonadaceae</taxon>
        <taxon>Sphingomonas</taxon>
    </lineage>
</organism>
<dbReference type="STRING" id="1123269.NX02_20025"/>